<dbReference type="Proteomes" id="UP000605848">
    <property type="component" value="Unassembled WGS sequence"/>
</dbReference>
<accession>A0A937D509</accession>
<evidence type="ECO:0000313" key="1">
    <source>
        <dbReference type="EMBL" id="MBL0408135.1"/>
    </source>
</evidence>
<name>A0A937D509_9HYPH</name>
<gene>
    <name evidence="1" type="ORF">JKG68_30040</name>
</gene>
<keyword evidence="2" id="KW-1185">Reference proteome</keyword>
<protein>
    <recommendedName>
        <fullName evidence="3">Anti-sigma factor NepR domain-containing protein</fullName>
    </recommendedName>
</protein>
<evidence type="ECO:0008006" key="3">
    <source>
        <dbReference type="Google" id="ProtNLM"/>
    </source>
</evidence>
<organism evidence="1 2">
    <name type="scientific">Microvirga aerilata</name>
    <dbReference type="NCBI Taxonomy" id="670292"/>
    <lineage>
        <taxon>Bacteria</taxon>
        <taxon>Pseudomonadati</taxon>
        <taxon>Pseudomonadota</taxon>
        <taxon>Alphaproteobacteria</taxon>
        <taxon>Hyphomicrobiales</taxon>
        <taxon>Methylobacteriaceae</taxon>
        <taxon>Microvirga</taxon>
    </lineage>
</organism>
<dbReference type="AlphaFoldDB" id="A0A937D509"/>
<proteinExistence type="predicted"/>
<evidence type="ECO:0000313" key="2">
    <source>
        <dbReference type="Proteomes" id="UP000605848"/>
    </source>
</evidence>
<comment type="caution">
    <text evidence="1">The sequence shown here is derived from an EMBL/GenBank/DDBJ whole genome shotgun (WGS) entry which is preliminary data.</text>
</comment>
<dbReference type="RefSeq" id="WP_202065849.1">
    <property type="nucleotide sequence ID" value="NZ_JAEQMY010000152.1"/>
</dbReference>
<reference evidence="1" key="1">
    <citation type="submission" date="2021-01" db="EMBL/GenBank/DDBJ databases">
        <title>Microvirga sp.</title>
        <authorList>
            <person name="Kim M.K."/>
        </authorList>
    </citation>
    <scope>NUCLEOTIDE SEQUENCE</scope>
    <source>
        <strain evidence="1">5420S-16</strain>
    </source>
</reference>
<sequence length="61" mass="7120">MQHGTDHDWPKQVRNSLNASQEQVTLTITHSLRSLYDDLLASEMLEHLQTLMKKLEQKHPP</sequence>
<dbReference type="EMBL" id="JAEQMY010000152">
    <property type="protein sequence ID" value="MBL0408135.1"/>
    <property type="molecule type" value="Genomic_DNA"/>
</dbReference>